<dbReference type="Pfam" id="PF18962">
    <property type="entry name" value="Por_Secre_tail"/>
    <property type="match status" value="1"/>
</dbReference>
<feature type="domain" description="Secretion system C-terminal sorting" evidence="2">
    <location>
        <begin position="785"/>
        <end position="852"/>
    </location>
</feature>
<feature type="chain" id="PRO_5020281474" evidence="1">
    <location>
        <begin position="25"/>
        <end position="855"/>
    </location>
</feature>
<dbReference type="RefSeq" id="WP_132433823.1">
    <property type="nucleotide sequence ID" value="NZ_SLWK01000006.1"/>
</dbReference>
<accession>A0A4R2GI88</accession>
<evidence type="ECO:0000256" key="1">
    <source>
        <dbReference type="SAM" id="SignalP"/>
    </source>
</evidence>
<keyword evidence="4" id="KW-1185">Reference proteome</keyword>
<reference evidence="3 4" key="1">
    <citation type="submission" date="2019-03" db="EMBL/GenBank/DDBJ databases">
        <title>Genomic Encyclopedia of Type Strains, Phase IV (KMG-IV): sequencing the most valuable type-strain genomes for metagenomic binning, comparative biology and taxonomic classification.</title>
        <authorList>
            <person name="Goeker M."/>
        </authorList>
    </citation>
    <scope>NUCLEOTIDE SEQUENCE [LARGE SCALE GENOMIC DNA]</scope>
    <source>
        <strain evidence="3 4">DSM 24179</strain>
    </source>
</reference>
<dbReference type="InterPro" id="IPR013784">
    <property type="entry name" value="Carb-bd-like_fold"/>
</dbReference>
<name>A0A4R2GI88_9BACT</name>
<dbReference type="InterPro" id="IPR026444">
    <property type="entry name" value="Secre_tail"/>
</dbReference>
<proteinExistence type="predicted"/>
<dbReference type="OrthoDB" id="8737820at2"/>
<dbReference type="SUPFAM" id="SSF49452">
    <property type="entry name" value="Starch-binding domain-like"/>
    <property type="match status" value="1"/>
</dbReference>
<dbReference type="Proteomes" id="UP000295221">
    <property type="component" value="Unassembled WGS sequence"/>
</dbReference>
<protein>
    <submittedName>
        <fullName evidence="3">Putative secreted protein (Por secretion system target)</fullName>
    </submittedName>
</protein>
<evidence type="ECO:0000313" key="4">
    <source>
        <dbReference type="Proteomes" id="UP000295221"/>
    </source>
</evidence>
<dbReference type="EMBL" id="SLWK01000006">
    <property type="protein sequence ID" value="TCO07920.1"/>
    <property type="molecule type" value="Genomic_DNA"/>
</dbReference>
<dbReference type="GO" id="GO:0030246">
    <property type="term" value="F:carbohydrate binding"/>
    <property type="evidence" value="ECO:0007669"/>
    <property type="project" value="InterPro"/>
</dbReference>
<organism evidence="3 4">
    <name type="scientific">Natronoflexus pectinivorans</name>
    <dbReference type="NCBI Taxonomy" id="682526"/>
    <lineage>
        <taxon>Bacteria</taxon>
        <taxon>Pseudomonadati</taxon>
        <taxon>Bacteroidota</taxon>
        <taxon>Bacteroidia</taxon>
        <taxon>Marinilabiliales</taxon>
        <taxon>Marinilabiliaceae</taxon>
        <taxon>Natronoflexus</taxon>
    </lineage>
</organism>
<keyword evidence="1" id="KW-0732">Signal</keyword>
<evidence type="ECO:0000259" key="2">
    <source>
        <dbReference type="Pfam" id="PF18962"/>
    </source>
</evidence>
<sequence>MKKHLLFTVSVLFLFMLGNILTNAQFAQIPNHDFSEWEDKFLMSKPQGWHTEVAPEGVSSIQKSENAVDGNFSVEFTTVEDLKDEDDPFIGFAILGDFNEDGPIGSPWENTADKFHFSARYDVKENDAALAVVILYSDSDPIGVGFLEITGNSDAWETFEVPIDFTGGTPTAADAIFVAFLSSAIDVVYEIVGVTPGEYSPVVGSYLNVDQVYLTLGEDPTPISITNGSFEEWEDVFVYEPVGWGSYNLEVSDGLLPVTKFDEDGVSGVKITNVMSDWGDLVGVLFLQDNDFVRGVAYTADAPPAILISYKYEPTGAPEASLYVTFYGTRDGEEAEQGGGWFPLEPSEEFVQKGFQLHDFDNDFTPERLRINLWLGENNEGSVLYVSNLEFAEVYDITFRVNDQDTGSPVQWANIYIEGHQWPWQTGDNGIADIPLPIGNYNFTISAMGYNTYTGTINVTENDDVFVLMTPFVPDPNELFIDINDGDADNVYFEGDFFSANITLPPTDPAIPDNSELVFSVVLFSGPDTYFEASEVPNVFSDTPVVSKINGNAFSISGDIGNNDVTGVIGLKITGIMIDMGPGGMVEQPLPEPIVFPVFDTYEYAYYSQQGSDRGMAIVGVSIPDGDITSHPHFSQIHDLYNTDEGITFIREDHGSIYFPWLNIIDNRDQLAQLSDGLNISAAPNGQGFFVEVDLNILPFLQSHWVDVALGNIPEGTAVDDIMVVRTQFGETGSPASPEANNTDDFYLEDGVFSFRIHGGFSRYSLVIEDESVSVPNAELPSVSIFPNPFSNQISISSAEGIKEIRMTSINGQTLIQEHMDGKNSIATSHLPAGFYIVTLVLEDGSVINKPMIKK</sequence>
<dbReference type="Gene3D" id="2.60.40.1120">
    <property type="entry name" value="Carboxypeptidase-like, regulatory domain"/>
    <property type="match status" value="1"/>
</dbReference>
<feature type="signal peptide" evidence="1">
    <location>
        <begin position="1"/>
        <end position="24"/>
    </location>
</feature>
<dbReference type="NCBIfam" id="TIGR04183">
    <property type="entry name" value="Por_Secre_tail"/>
    <property type="match status" value="1"/>
</dbReference>
<gene>
    <name evidence="3" type="ORF">EV194_10661</name>
</gene>
<dbReference type="AlphaFoldDB" id="A0A4R2GI88"/>
<comment type="caution">
    <text evidence="3">The sequence shown here is derived from an EMBL/GenBank/DDBJ whole genome shotgun (WGS) entry which is preliminary data.</text>
</comment>
<evidence type="ECO:0000313" key="3">
    <source>
        <dbReference type="EMBL" id="TCO07920.1"/>
    </source>
</evidence>